<protein>
    <submittedName>
        <fullName evidence="1">Uncharacterized protein</fullName>
    </submittedName>
</protein>
<dbReference type="Proteomes" id="UP000561417">
    <property type="component" value="Unassembled WGS sequence"/>
</dbReference>
<dbReference type="EMBL" id="JACHIM010000005">
    <property type="protein sequence ID" value="MBB5074046.1"/>
    <property type="molecule type" value="Genomic_DNA"/>
</dbReference>
<evidence type="ECO:0000313" key="1">
    <source>
        <dbReference type="EMBL" id="MBB5074046.1"/>
    </source>
</evidence>
<comment type="caution">
    <text evidence="1">The sequence shown here is derived from an EMBL/GenBank/DDBJ whole genome shotgun (WGS) entry which is preliminary data.</text>
</comment>
<keyword evidence="2" id="KW-1185">Reference proteome</keyword>
<accession>A0A840NMW4</accession>
<dbReference type="AlphaFoldDB" id="A0A840NMW4"/>
<reference evidence="1 2" key="1">
    <citation type="submission" date="2020-08" db="EMBL/GenBank/DDBJ databases">
        <title>Genomic Encyclopedia of Type Strains, Phase IV (KMG-IV): sequencing the most valuable type-strain genomes for metagenomic binning, comparative biology and taxonomic classification.</title>
        <authorList>
            <person name="Goeker M."/>
        </authorList>
    </citation>
    <scope>NUCLEOTIDE SEQUENCE [LARGE SCALE GENOMIC DNA]</scope>
    <source>
        <strain evidence="1 2">DSM 28538</strain>
    </source>
</reference>
<sequence length="78" mass="9216">MSVHFAIIVMDIVIKKVFILTSTQYNIYGEEINISLIMLQDYLSQDDLFIQKIQNFSLKKILLNLIIKKTKVNDRYPH</sequence>
<proteinExistence type="predicted"/>
<name>A0A840NMW4_9HYPH</name>
<gene>
    <name evidence="1" type="ORF">HNQ69_001180</name>
</gene>
<organism evidence="1 2">
    <name type="scientific">Bartonella callosciuri</name>
    <dbReference type="NCBI Taxonomy" id="686223"/>
    <lineage>
        <taxon>Bacteria</taxon>
        <taxon>Pseudomonadati</taxon>
        <taxon>Pseudomonadota</taxon>
        <taxon>Alphaproteobacteria</taxon>
        <taxon>Hyphomicrobiales</taxon>
        <taxon>Bartonellaceae</taxon>
        <taxon>Bartonella</taxon>
    </lineage>
</organism>
<evidence type="ECO:0000313" key="2">
    <source>
        <dbReference type="Proteomes" id="UP000561417"/>
    </source>
</evidence>